<dbReference type="InterPro" id="IPR027417">
    <property type="entry name" value="P-loop_NTPase"/>
</dbReference>
<evidence type="ECO:0000256" key="6">
    <source>
        <dbReference type="ARBA" id="ARBA00023054"/>
    </source>
</evidence>
<keyword evidence="6" id="KW-0175">Coiled coil</keyword>
<evidence type="ECO:0000256" key="2">
    <source>
        <dbReference type="ARBA" id="ARBA00022614"/>
    </source>
</evidence>
<gene>
    <name evidence="11" type="ORF">U9M48_026357</name>
</gene>
<feature type="domain" description="Disease resistance protein winged helix" evidence="9">
    <location>
        <begin position="451"/>
        <end position="521"/>
    </location>
</feature>
<evidence type="ECO:0000259" key="10">
    <source>
        <dbReference type="Pfam" id="PF23598"/>
    </source>
</evidence>
<keyword evidence="2" id="KW-0433">Leucine-rich repeat</keyword>
<dbReference type="InterPro" id="IPR002182">
    <property type="entry name" value="NB-ARC"/>
</dbReference>
<evidence type="ECO:0000256" key="5">
    <source>
        <dbReference type="ARBA" id="ARBA00022821"/>
    </source>
</evidence>
<sequence>MADALFVALKKVALSLGEGALARIGTEVVEAAPILTDFEHSMRQVEGELSVLHAFVGQVRAPRGAGGDDGAFRAWLDQVRDVAHEVEDVVDEYAYLTAQAAAAAADSGSFFFKRKFRQVKSFAAWQRLPAQISQVEARIRRVAEMRSRYGIEVGEVDRSNKLQNSSHILSSMSDSAYLTDSSEIVGHAGEIGRLTQWLLEEKQDRTLIAVLGMGGLGKTTIASSVYKDQKIRRAFDCRAWVTVSQTYQVEELLREIVTQLMEQRASVASAGFMTMSRMRLVEMIQGCLRDKKYLIVLDDVWDKDAWLFLNHAFVRNNCGSKVVITTRRKDVSCLAVHGRVIELETLNCAESWELFCKKAFRALKDNICPKNLRSLAEGIVEKCQGLPLALVTIGSTLSYRELDEQEWTFFYNQLSWQLGNNPELSWISNVLNLSLDDLPSHLRSCFLYCSLFPEDYWIKRKLIAKLWIAEGLVEDRGDGTTMEEVAEHYLAELTQRSLLQVIARNANGRPRTFVMHDLVREVTSITAEKEKFGVVQSHLGSTQVSHDARRLCIQKGAGSENYLASSHLRSFILLDTAVPSSWICDVSSHFRLLRVLSLRFANIEQVPSVVTELYNLRYLDISYTKVKQIPSSFRKLVHLQVLDLRFSCVEELPLEITTLTNLRHLYVCVVHDLQERSLNCFSATKIPGNISGLKNLQALHTVSANKDLVSQLGNLTLMRSLTVMNMRQSYISDFWNSLTKMPNLSCLFVFASDMDEILNLRFLKPLPNLKFFWLAGKMEGGMLPPIFSRFEKLSQLKMDWSGLKKDPIESFSHISTLVDLWLYGAYGGEHLSFCAGWFPRLKSLQLADMEHLSCIEIEDGAMMNLHHLELVRLRNIMAVPRGIKYIRTLHQMFLTDMPKELVESLRGSDRHIVQHVPNIHIIDSSDYEAEQTLEQRACHQKSVNANMADALFVVLKKVAHCLGERILDRIGTDVVEAAPMLTDFEHSIKQIEAELSILQAFIGEVGAQKVGDKAFNAWLDQVREVAHEVEDIIDEYAYLAAEAVDSGSFFKRKFRQIKNFVAWQKFSSQISQVQGRIQRLGEMRNRYGISAGEIDRSNKFRQHNQLFMSESSYLTDNSEIVGNVDEIGRLTQWLLEDKQERTLIAIFGMGGLGKTTIASSCFKNQKITITFNCHAWVTVSQTYQVEELLREIINQLIDQRASVASGFMTMSRMRLVEVIQCYLRDKKYFIVLDDVWDKDAWLFLNYAFVRNNCGSKVLITTRRKDVSSLAADNYVIELKSLKHDESWELFCKKAFHTLKDNRCPEDLSFFAEKIVAKCQGLPLAIVTIGSTLSYCEFEEQGWALFYNQLSWQLANNPELNWISNVLNMSLNDLPSYLRNCFLYCSLYPEDYKIRRKVISKLWIAEGFVEDRGDGMTMEEVANYYLRELTQRCLLQVTESNAYGRPRIFVMHDLVREVTSVIAKKEQFGIAYGDAGITQVSREARRLSIQRGAISLNSVTSSRLRSFILFDPEVPSSWIHDALSHFRLLRVLCLRFANIEQVPSMVTELYNLRYLDFSHTKVKKIPASFAKLRNLQVLELRFSYVEELPLEITMLTNLRHLHVSAVYDLQERSLDCFSATKIPGNICRLKNLQALHIVSATKDLVSQLGNLTLLRSLAIMKVRQSYIAELWSSLTKMPNLSRLLISAFDMEEILDLKMLKPLPNLKFLWLAGKLEAGVLPSIFSKFEKLAWLKMDWSGLKKDPIISFSHMSSLVDLRLYGTYGGEQLTFCAGWFPKLKSLQLADMELLNWIEIEDGTLIGLHHLELVGLGNLKAVPAGIKYIRSLHQIFLTDMSNGFIQRLQRSDNYIVQHIPNIHIFDSSDSQAGRN</sequence>
<dbReference type="InterPro" id="IPR032675">
    <property type="entry name" value="LRR_dom_sf"/>
</dbReference>
<dbReference type="SUPFAM" id="SSF52058">
    <property type="entry name" value="L domain-like"/>
    <property type="match status" value="2"/>
</dbReference>
<dbReference type="InterPro" id="IPR042197">
    <property type="entry name" value="Apaf_helical"/>
</dbReference>
<dbReference type="PANTHER" id="PTHR23155">
    <property type="entry name" value="DISEASE RESISTANCE PROTEIN RP"/>
    <property type="match status" value="1"/>
</dbReference>
<feature type="domain" description="Disease resistance N-terminal" evidence="8">
    <location>
        <begin position="21"/>
        <end position="106"/>
    </location>
</feature>
<dbReference type="GO" id="GO:0042742">
    <property type="term" value="P:defense response to bacterium"/>
    <property type="evidence" value="ECO:0007669"/>
    <property type="project" value="UniProtKB-ARBA"/>
</dbReference>
<dbReference type="FunFam" id="1.10.10.10:FF:000322">
    <property type="entry name" value="Probable disease resistance protein At1g63360"/>
    <property type="match status" value="2"/>
</dbReference>
<dbReference type="FunFam" id="3.40.50.300:FF:001091">
    <property type="entry name" value="Probable disease resistance protein At1g61300"/>
    <property type="match status" value="2"/>
</dbReference>
<feature type="domain" description="Disease resistance protein winged helix" evidence="9">
    <location>
        <begin position="1386"/>
        <end position="1456"/>
    </location>
</feature>
<evidence type="ECO:0000259" key="9">
    <source>
        <dbReference type="Pfam" id="PF23559"/>
    </source>
</evidence>
<dbReference type="PRINTS" id="PR00364">
    <property type="entry name" value="DISEASERSIST"/>
</dbReference>
<feature type="domain" description="Disease resistance R13L4/SHOC-2-like LRR" evidence="10">
    <location>
        <begin position="1503"/>
        <end position="1827"/>
    </location>
</feature>
<dbReference type="InterPro" id="IPR058922">
    <property type="entry name" value="WHD_DRP"/>
</dbReference>
<organism evidence="11 12">
    <name type="scientific">Paspalum notatum var. saurae</name>
    <dbReference type="NCBI Taxonomy" id="547442"/>
    <lineage>
        <taxon>Eukaryota</taxon>
        <taxon>Viridiplantae</taxon>
        <taxon>Streptophyta</taxon>
        <taxon>Embryophyta</taxon>
        <taxon>Tracheophyta</taxon>
        <taxon>Spermatophyta</taxon>
        <taxon>Magnoliopsida</taxon>
        <taxon>Liliopsida</taxon>
        <taxon>Poales</taxon>
        <taxon>Poaceae</taxon>
        <taxon>PACMAD clade</taxon>
        <taxon>Panicoideae</taxon>
        <taxon>Andropogonodae</taxon>
        <taxon>Paspaleae</taxon>
        <taxon>Paspalinae</taxon>
        <taxon>Paspalum</taxon>
    </lineage>
</organism>
<dbReference type="InterPro" id="IPR041118">
    <property type="entry name" value="Rx_N"/>
</dbReference>
<proteinExistence type="inferred from homology"/>
<dbReference type="InterPro" id="IPR055414">
    <property type="entry name" value="LRR_R13L4/SHOC2-like"/>
</dbReference>
<dbReference type="InterPro" id="IPR038005">
    <property type="entry name" value="RX-like_CC"/>
</dbReference>
<dbReference type="Gene3D" id="3.40.50.300">
    <property type="entry name" value="P-loop containing nucleotide triphosphate hydrolases"/>
    <property type="match status" value="2"/>
</dbReference>
<evidence type="ECO:0000256" key="3">
    <source>
        <dbReference type="ARBA" id="ARBA00022737"/>
    </source>
</evidence>
<dbReference type="GO" id="GO:0009626">
    <property type="term" value="P:plant-type hypersensitive response"/>
    <property type="evidence" value="ECO:0007669"/>
    <property type="project" value="UniProtKB-ARBA"/>
</dbReference>
<dbReference type="PANTHER" id="PTHR23155:SF1182">
    <property type="entry name" value="OS07G0186500 PROTEIN"/>
    <property type="match status" value="1"/>
</dbReference>
<feature type="domain" description="NB-ARC" evidence="7">
    <location>
        <begin position="190"/>
        <end position="362"/>
    </location>
</feature>
<dbReference type="Pfam" id="PF18052">
    <property type="entry name" value="Rx_N"/>
    <property type="match status" value="2"/>
</dbReference>
<evidence type="ECO:0008006" key="13">
    <source>
        <dbReference type="Google" id="ProtNLM"/>
    </source>
</evidence>
<dbReference type="Gene3D" id="1.10.8.430">
    <property type="entry name" value="Helical domain of apoptotic protease-activating factors"/>
    <property type="match status" value="2"/>
</dbReference>
<dbReference type="InterPro" id="IPR036388">
    <property type="entry name" value="WH-like_DNA-bd_sf"/>
</dbReference>
<dbReference type="SMART" id="SM00369">
    <property type="entry name" value="LRR_TYP"/>
    <property type="match status" value="4"/>
</dbReference>
<protein>
    <recommendedName>
        <fullName evidence="13">Disease resistance protein RPM1</fullName>
    </recommendedName>
</protein>
<dbReference type="EMBL" id="CP144750">
    <property type="protein sequence ID" value="WVZ78687.1"/>
    <property type="molecule type" value="Genomic_DNA"/>
</dbReference>
<dbReference type="GO" id="GO:0043531">
    <property type="term" value="F:ADP binding"/>
    <property type="evidence" value="ECO:0007669"/>
    <property type="project" value="InterPro"/>
</dbReference>
<dbReference type="Pfam" id="PF23598">
    <property type="entry name" value="LRR_14"/>
    <property type="match status" value="2"/>
</dbReference>
<feature type="domain" description="Disease resistance N-terminal" evidence="8">
    <location>
        <begin position="966"/>
        <end position="1046"/>
    </location>
</feature>
<evidence type="ECO:0000256" key="4">
    <source>
        <dbReference type="ARBA" id="ARBA00022741"/>
    </source>
</evidence>
<name>A0AAQ3WY27_PASNO</name>
<evidence type="ECO:0000313" key="12">
    <source>
        <dbReference type="Proteomes" id="UP001341281"/>
    </source>
</evidence>
<dbReference type="Gene3D" id="3.80.10.10">
    <property type="entry name" value="Ribonuclease Inhibitor"/>
    <property type="match status" value="3"/>
</dbReference>
<accession>A0AAQ3WY27</accession>
<dbReference type="CDD" id="cd14798">
    <property type="entry name" value="RX-CC_like"/>
    <property type="match status" value="1"/>
</dbReference>
<feature type="domain" description="Disease resistance R13L4/SHOC-2-like LRR" evidence="10">
    <location>
        <begin position="567"/>
        <end position="875"/>
    </location>
</feature>
<dbReference type="Gene3D" id="1.20.5.4130">
    <property type="match status" value="2"/>
</dbReference>
<keyword evidence="4" id="KW-0547">Nucleotide-binding</keyword>
<evidence type="ECO:0000259" key="8">
    <source>
        <dbReference type="Pfam" id="PF18052"/>
    </source>
</evidence>
<evidence type="ECO:0000259" key="7">
    <source>
        <dbReference type="Pfam" id="PF00931"/>
    </source>
</evidence>
<keyword evidence="12" id="KW-1185">Reference proteome</keyword>
<comment type="similarity">
    <text evidence="1">Belongs to the disease resistance NB-LRR family.</text>
</comment>
<dbReference type="Pfam" id="PF00931">
    <property type="entry name" value="NB-ARC"/>
    <property type="match status" value="2"/>
</dbReference>
<dbReference type="Pfam" id="PF23559">
    <property type="entry name" value="WHD_DRP"/>
    <property type="match status" value="2"/>
</dbReference>
<keyword evidence="3" id="KW-0677">Repeat</keyword>
<dbReference type="Proteomes" id="UP001341281">
    <property type="component" value="Chromosome 06"/>
</dbReference>
<dbReference type="Gene3D" id="1.10.10.10">
    <property type="entry name" value="Winged helix-like DNA-binding domain superfamily/Winged helix DNA-binding domain"/>
    <property type="match status" value="2"/>
</dbReference>
<evidence type="ECO:0000256" key="1">
    <source>
        <dbReference type="ARBA" id="ARBA00008894"/>
    </source>
</evidence>
<dbReference type="SUPFAM" id="SSF52540">
    <property type="entry name" value="P-loop containing nucleoside triphosphate hydrolases"/>
    <property type="match status" value="2"/>
</dbReference>
<dbReference type="GO" id="GO:0002758">
    <property type="term" value="P:innate immune response-activating signaling pathway"/>
    <property type="evidence" value="ECO:0007669"/>
    <property type="project" value="UniProtKB-ARBA"/>
</dbReference>
<dbReference type="InterPro" id="IPR003591">
    <property type="entry name" value="Leu-rich_rpt_typical-subtyp"/>
</dbReference>
<keyword evidence="5" id="KW-0611">Plant defense</keyword>
<evidence type="ECO:0000313" key="11">
    <source>
        <dbReference type="EMBL" id="WVZ78687.1"/>
    </source>
</evidence>
<dbReference type="InterPro" id="IPR044974">
    <property type="entry name" value="Disease_R_plants"/>
</dbReference>
<reference evidence="11 12" key="1">
    <citation type="submission" date="2024-02" db="EMBL/GenBank/DDBJ databases">
        <title>High-quality chromosome-scale genome assembly of Pensacola bahiagrass (Paspalum notatum Flugge var. saurae).</title>
        <authorList>
            <person name="Vega J.M."/>
            <person name="Podio M."/>
            <person name="Orjuela J."/>
            <person name="Siena L.A."/>
            <person name="Pessino S.C."/>
            <person name="Combes M.C."/>
            <person name="Mariac C."/>
            <person name="Albertini E."/>
            <person name="Pupilli F."/>
            <person name="Ortiz J.P.A."/>
            <person name="Leblanc O."/>
        </authorList>
    </citation>
    <scope>NUCLEOTIDE SEQUENCE [LARGE SCALE GENOMIC DNA]</scope>
    <source>
        <strain evidence="11">R1</strain>
        <tissue evidence="11">Leaf</tissue>
    </source>
</reference>
<feature type="domain" description="NB-ARC" evidence="7">
    <location>
        <begin position="1126"/>
        <end position="1297"/>
    </location>
</feature>